<name>A0A833VIW7_9POAL</name>
<dbReference type="AlphaFoldDB" id="A0A833VIW7"/>
<feature type="domain" description="PTC1-like winged helix-turn-helix" evidence="3">
    <location>
        <begin position="116"/>
        <end position="197"/>
    </location>
</feature>
<dbReference type="Proteomes" id="UP000623129">
    <property type="component" value="Unassembled WGS sequence"/>
</dbReference>
<dbReference type="InterPro" id="IPR059080">
    <property type="entry name" value="WHD_PTC1"/>
</dbReference>
<proteinExistence type="predicted"/>
<dbReference type="EMBL" id="SWLB01000021">
    <property type="protein sequence ID" value="KAF3324613.1"/>
    <property type="molecule type" value="Genomic_DNA"/>
</dbReference>
<feature type="region of interest" description="Disordered" evidence="2">
    <location>
        <begin position="1"/>
        <end position="23"/>
    </location>
</feature>
<evidence type="ECO:0000313" key="4">
    <source>
        <dbReference type="EMBL" id="KAF3324613.1"/>
    </source>
</evidence>
<dbReference type="PANTHER" id="PTHR46740">
    <property type="entry name" value="PROTEIN DYAD"/>
    <property type="match status" value="1"/>
</dbReference>
<dbReference type="GO" id="GO:0051177">
    <property type="term" value="P:meiotic sister chromatid cohesion"/>
    <property type="evidence" value="ECO:0007669"/>
    <property type="project" value="InterPro"/>
</dbReference>
<dbReference type="GO" id="GO:0007131">
    <property type="term" value="P:reciprocal meiotic recombination"/>
    <property type="evidence" value="ECO:0007669"/>
    <property type="project" value="InterPro"/>
</dbReference>
<comment type="caution">
    <text evidence="4">The sequence shown here is derived from an EMBL/GenBank/DDBJ whole genome shotgun (WGS) entry which is preliminary data.</text>
</comment>
<evidence type="ECO:0000256" key="1">
    <source>
        <dbReference type="SAM" id="Coils"/>
    </source>
</evidence>
<feature type="compositionally biased region" description="Basic and acidic residues" evidence="2">
    <location>
        <begin position="330"/>
        <end position="356"/>
    </location>
</feature>
<feature type="region of interest" description="Disordered" evidence="2">
    <location>
        <begin position="330"/>
        <end position="361"/>
    </location>
</feature>
<protein>
    <submittedName>
        <fullName evidence="4">Protein DYAD</fullName>
    </submittedName>
</protein>
<dbReference type="PANTHER" id="PTHR46740:SF2">
    <property type="entry name" value="PROTEIN DYAD"/>
    <property type="match status" value="1"/>
</dbReference>
<reference evidence="4" key="1">
    <citation type="submission" date="2020-01" db="EMBL/GenBank/DDBJ databases">
        <title>Genome sequence of Kobresia littledalei, the first chromosome-level genome in the family Cyperaceae.</title>
        <authorList>
            <person name="Qu G."/>
        </authorList>
    </citation>
    <scope>NUCLEOTIDE SEQUENCE</scope>
    <source>
        <strain evidence="4">C.B.Clarke</strain>
        <tissue evidence="4">Leaf</tissue>
    </source>
</reference>
<dbReference type="InterPro" id="IPR044221">
    <property type="entry name" value="DYAD/AMEIOTIC1"/>
</dbReference>
<feature type="coiled-coil region" evidence="1">
    <location>
        <begin position="240"/>
        <end position="270"/>
    </location>
</feature>
<dbReference type="Pfam" id="PF25874">
    <property type="entry name" value="WHD_plant_repro"/>
    <property type="match status" value="1"/>
</dbReference>
<sequence>MDNTSPSDPDSHKRETDSGDDLASCLHVLRRSKAIRWGIRKRVSYLPKKVKAVKSKMSLRGESESESKVGGSSKQGMTESEVGEIVPEVEKLSGGKRMREGSSGANERKLKKIPIRWSAERCESAKKWLVEVAREMDATWKKPVLRHNLREKARKHIGDTGLLDHLLKHMAGEVFADEKERLVRRHNTEGAIEYWLEPAELAMVRKEAGITDPYWVPPPGWKPGDDISGGACDGPWKEMISQCKKEINHLKSEIAELKSLKETDEKAQQEKFQGLLMQHGKLQEQFTAISNSMVSMKEEIFLLKEENEKRRKEELAKAVKETNLAGCSGEKHSVQETEKGKKVVEGDKTGTKEKTARKSGSRICRPEGTFLLPNMASAGGYSPHSMSLPPQLVLLPSPTSPLPPPRPAFFFQQQPDSQRQVQSIFQTQPQAAVAQSPIQVTPHRPTARYPSHGMMISGASSRVDHEEKRNDAVTDLALASFKY</sequence>
<accession>A0A833VIW7</accession>
<keyword evidence="5" id="KW-1185">Reference proteome</keyword>
<feature type="region of interest" description="Disordered" evidence="2">
    <location>
        <begin position="54"/>
        <end position="81"/>
    </location>
</feature>
<evidence type="ECO:0000259" key="3">
    <source>
        <dbReference type="Pfam" id="PF25874"/>
    </source>
</evidence>
<evidence type="ECO:0000313" key="5">
    <source>
        <dbReference type="Proteomes" id="UP000623129"/>
    </source>
</evidence>
<evidence type="ECO:0000256" key="2">
    <source>
        <dbReference type="SAM" id="MobiDB-lite"/>
    </source>
</evidence>
<gene>
    <name evidence="4" type="ORF">FCM35_KLT10770</name>
</gene>
<organism evidence="4 5">
    <name type="scientific">Carex littledalei</name>
    <dbReference type="NCBI Taxonomy" id="544730"/>
    <lineage>
        <taxon>Eukaryota</taxon>
        <taxon>Viridiplantae</taxon>
        <taxon>Streptophyta</taxon>
        <taxon>Embryophyta</taxon>
        <taxon>Tracheophyta</taxon>
        <taxon>Spermatophyta</taxon>
        <taxon>Magnoliopsida</taxon>
        <taxon>Liliopsida</taxon>
        <taxon>Poales</taxon>
        <taxon>Cyperaceae</taxon>
        <taxon>Cyperoideae</taxon>
        <taxon>Cariceae</taxon>
        <taxon>Carex</taxon>
        <taxon>Carex subgen. Euthyceras</taxon>
    </lineage>
</organism>
<keyword evidence="1" id="KW-0175">Coiled coil</keyword>
<dbReference type="OrthoDB" id="662431at2759"/>